<evidence type="ECO:0000313" key="1">
    <source>
        <dbReference type="EMBL" id="OQP40876.1"/>
    </source>
</evidence>
<dbReference type="RefSeq" id="WP_081203858.1">
    <property type="nucleotide sequence ID" value="NZ_FOCZ01000007.1"/>
</dbReference>
<proteinExistence type="predicted"/>
<reference evidence="2" key="1">
    <citation type="submission" date="2016-04" db="EMBL/GenBank/DDBJ databases">
        <authorList>
            <person name="Chen L."/>
            <person name="Zhuang W."/>
            <person name="Wang G."/>
        </authorList>
    </citation>
    <scope>NUCLEOTIDE SEQUENCE [LARGE SCALE GENOMIC DNA]</scope>
    <source>
        <strain evidence="2">17621</strain>
    </source>
</reference>
<dbReference type="STRING" id="354355.SAMN05660816_04090"/>
<dbReference type="AlphaFoldDB" id="A0A1V9E454"/>
<dbReference type="Proteomes" id="UP000192610">
    <property type="component" value="Unassembled WGS sequence"/>
</dbReference>
<keyword evidence="2" id="KW-1185">Reference proteome</keyword>
<evidence type="ECO:0000313" key="2">
    <source>
        <dbReference type="Proteomes" id="UP000192610"/>
    </source>
</evidence>
<sequence>MKRILQNAFLFAVVCNCWNVVQAQKTENYSLQCKNVKIAHAGFSKVEVIDSRYDTVHIGSIQRGMFNRKGLLTLSQSLKDEIAAAANKLVDEADTKVAGTLLINLRKFFISEHTTATEEGLFTIKAGFYYKQDSLYKEMFTIDTTYRIKAGLGDVTERLLDTVPSLLGLLVRDAANYNFTTGVLKNQYTGVEIQHLTEIEKMVIPVYNVPAAKKGLYATAADFMNNHPTREDVIIQLRKGFSRPFIYEMTEDGKKGKEILRKYYYVISDGDKMFLSRPNNLYELTKKEGDFYFTGVGKDDADMGSVAVGYALLGVLGGATAANHDTAIFEFILDHSTGKFIPIRKIKD</sequence>
<protein>
    <submittedName>
        <fullName evidence="1">Uncharacterized protein</fullName>
    </submittedName>
</protein>
<gene>
    <name evidence="1" type="ORF">A4H97_14805</name>
</gene>
<comment type="caution">
    <text evidence="1">The sequence shown here is derived from an EMBL/GenBank/DDBJ whole genome shotgun (WGS) entry which is preliminary data.</text>
</comment>
<accession>A0A1V9E454</accession>
<name>A0A1V9E454_9BACT</name>
<organism evidence="1 2">
    <name type="scientific">Niastella yeongjuensis</name>
    <dbReference type="NCBI Taxonomy" id="354355"/>
    <lineage>
        <taxon>Bacteria</taxon>
        <taxon>Pseudomonadati</taxon>
        <taxon>Bacteroidota</taxon>
        <taxon>Chitinophagia</taxon>
        <taxon>Chitinophagales</taxon>
        <taxon>Chitinophagaceae</taxon>
        <taxon>Niastella</taxon>
    </lineage>
</organism>
<dbReference type="OrthoDB" id="663116at2"/>
<dbReference type="EMBL" id="LVXG01000067">
    <property type="protein sequence ID" value="OQP40876.1"/>
    <property type="molecule type" value="Genomic_DNA"/>
</dbReference>